<feature type="compositionally biased region" description="Low complexity" evidence="6">
    <location>
        <begin position="213"/>
        <end position="226"/>
    </location>
</feature>
<dbReference type="RefSeq" id="WP_259870089.1">
    <property type="nucleotide sequence ID" value="NZ_JAMQJZ010000024.1"/>
</dbReference>
<sequence length="266" mass="29695">MKKKWLVSLSLAGIIAFTAACSNEGENTESNEDQTEPQEEVDETAGEEGAENAAGGEQQMEMPEPDLEDVPDVVAEVNGVEISKEDYESLYVSQFQQTALQYQMSGQELDQDQFKEQIMESMIGQELLVQEVEKSDLEASEDKVNETLDGLVAQNEMETQEEFFAALEEQGMDKTEVMSQVELQVKLDQLIANEAGEVEVTEEELQALYDQAIAQQEESGAEGAEIPSFEEAKPSLEQQIRTQKETETTQELVNKLREDAEVTIHL</sequence>
<dbReference type="EC" id="5.2.1.8" evidence="2"/>
<proteinExistence type="predicted"/>
<feature type="compositionally biased region" description="Acidic residues" evidence="6">
    <location>
        <begin position="26"/>
        <end position="50"/>
    </location>
</feature>
<evidence type="ECO:0000256" key="6">
    <source>
        <dbReference type="SAM" id="MobiDB-lite"/>
    </source>
</evidence>
<dbReference type="AlphaFoldDB" id="A0A9X3WM74"/>
<evidence type="ECO:0000256" key="2">
    <source>
        <dbReference type="ARBA" id="ARBA00013194"/>
    </source>
</evidence>
<protein>
    <recommendedName>
        <fullName evidence="2">peptidylprolyl isomerase</fullName>
        <ecNumber evidence="2">5.2.1.8</ecNumber>
    </recommendedName>
</protein>
<evidence type="ECO:0000256" key="7">
    <source>
        <dbReference type="SAM" id="SignalP"/>
    </source>
</evidence>
<keyword evidence="3 7" id="KW-0732">Signal</keyword>
<dbReference type="PANTHER" id="PTHR47245:SF1">
    <property type="entry name" value="FOLDASE PROTEIN PRSA"/>
    <property type="match status" value="1"/>
</dbReference>
<evidence type="ECO:0000256" key="4">
    <source>
        <dbReference type="ARBA" id="ARBA00023110"/>
    </source>
</evidence>
<organism evidence="8 9">
    <name type="scientific">Aquibacillus koreensis</name>
    <dbReference type="NCBI Taxonomy" id="279446"/>
    <lineage>
        <taxon>Bacteria</taxon>
        <taxon>Bacillati</taxon>
        <taxon>Bacillota</taxon>
        <taxon>Bacilli</taxon>
        <taxon>Bacillales</taxon>
        <taxon>Bacillaceae</taxon>
        <taxon>Aquibacillus</taxon>
    </lineage>
</organism>
<dbReference type="Pfam" id="PF13624">
    <property type="entry name" value="SurA_N_3"/>
    <property type="match status" value="1"/>
</dbReference>
<dbReference type="SUPFAM" id="SSF109998">
    <property type="entry name" value="Triger factor/SurA peptide-binding domain-like"/>
    <property type="match status" value="1"/>
</dbReference>
<accession>A0A9X3WM74</accession>
<gene>
    <name evidence="8" type="ORF">NC661_19985</name>
</gene>
<dbReference type="Gene3D" id="1.10.4030.10">
    <property type="entry name" value="Porin chaperone SurA, peptide-binding domain"/>
    <property type="match status" value="1"/>
</dbReference>
<evidence type="ECO:0000256" key="5">
    <source>
        <dbReference type="ARBA" id="ARBA00023235"/>
    </source>
</evidence>
<keyword evidence="4" id="KW-0697">Rotamase</keyword>
<evidence type="ECO:0000313" key="8">
    <source>
        <dbReference type="EMBL" id="MDC3422637.1"/>
    </source>
</evidence>
<keyword evidence="9" id="KW-1185">Reference proteome</keyword>
<dbReference type="PROSITE" id="PS51257">
    <property type="entry name" value="PROKAR_LIPOPROTEIN"/>
    <property type="match status" value="1"/>
</dbReference>
<dbReference type="InterPro" id="IPR027304">
    <property type="entry name" value="Trigger_fact/SurA_dom_sf"/>
</dbReference>
<evidence type="ECO:0000256" key="3">
    <source>
        <dbReference type="ARBA" id="ARBA00022729"/>
    </source>
</evidence>
<dbReference type="PANTHER" id="PTHR47245">
    <property type="entry name" value="PEPTIDYLPROLYL ISOMERASE"/>
    <property type="match status" value="1"/>
</dbReference>
<feature type="region of interest" description="Disordered" evidence="6">
    <location>
        <begin position="213"/>
        <end position="251"/>
    </location>
</feature>
<feature type="chain" id="PRO_5040838041" description="peptidylprolyl isomerase" evidence="7">
    <location>
        <begin position="23"/>
        <end position="266"/>
    </location>
</feature>
<feature type="signal peptide" evidence="7">
    <location>
        <begin position="1"/>
        <end position="22"/>
    </location>
</feature>
<comment type="caution">
    <text evidence="8">The sequence shown here is derived from an EMBL/GenBank/DDBJ whole genome shotgun (WGS) entry which is preliminary data.</text>
</comment>
<evidence type="ECO:0000256" key="1">
    <source>
        <dbReference type="ARBA" id="ARBA00000971"/>
    </source>
</evidence>
<feature type="region of interest" description="Disordered" evidence="6">
    <location>
        <begin position="23"/>
        <end position="69"/>
    </location>
</feature>
<comment type="catalytic activity">
    <reaction evidence="1">
        <text>[protein]-peptidylproline (omega=180) = [protein]-peptidylproline (omega=0)</text>
        <dbReference type="Rhea" id="RHEA:16237"/>
        <dbReference type="Rhea" id="RHEA-COMP:10747"/>
        <dbReference type="Rhea" id="RHEA-COMP:10748"/>
        <dbReference type="ChEBI" id="CHEBI:83833"/>
        <dbReference type="ChEBI" id="CHEBI:83834"/>
        <dbReference type="EC" id="5.2.1.8"/>
    </reaction>
</comment>
<reference evidence="8" key="1">
    <citation type="submission" date="2022-06" db="EMBL/GenBank/DDBJ databases">
        <title>Aquibacillus sp. a new bacterium isolated from soil saline samples.</title>
        <authorList>
            <person name="Galisteo C."/>
            <person name="De La Haba R."/>
            <person name="Sanchez-Porro C."/>
            <person name="Ventosa A."/>
        </authorList>
    </citation>
    <scope>NUCLEOTIDE SEQUENCE</scope>
    <source>
        <strain evidence="8">JCM 12387</strain>
    </source>
</reference>
<keyword evidence="5" id="KW-0413">Isomerase</keyword>
<dbReference type="GO" id="GO:0003755">
    <property type="term" value="F:peptidyl-prolyl cis-trans isomerase activity"/>
    <property type="evidence" value="ECO:0007669"/>
    <property type="project" value="UniProtKB-KW"/>
</dbReference>
<dbReference type="Proteomes" id="UP001145072">
    <property type="component" value="Unassembled WGS sequence"/>
</dbReference>
<dbReference type="EMBL" id="JAMQJZ010000024">
    <property type="protein sequence ID" value="MDC3422637.1"/>
    <property type="molecule type" value="Genomic_DNA"/>
</dbReference>
<name>A0A9X3WM74_9BACI</name>
<dbReference type="InterPro" id="IPR050245">
    <property type="entry name" value="PrsA_foldase"/>
</dbReference>
<evidence type="ECO:0000313" key="9">
    <source>
        <dbReference type="Proteomes" id="UP001145072"/>
    </source>
</evidence>